<accession>A0ABT5UY17</accession>
<sequence>MDQTTIDHHISVLKGKLKGLKDTDLSGDDTINASITLWQKQASRKLLTREDNDIFVESCPNCRRPIKVTTKEESGLFTMNGYIGHYCPWCGQAVEREG</sequence>
<comment type="caution">
    <text evidence="1">The sequence shown here is derived from an EMBL/GenBank/DDBJ whole genome shotgun (WGS) entry which is preliminary data.</text>
</comment>
<gene>
    <name evidence="1" type="ORF">PTZ04_20940</name>
</gene>
<dbReference type="Proteomes" id="UP001215087">
    <property type="component" value="Unassembled WGS sequence"/>
</dbReference>
<evidence type="ECO:0000313" key="2">
    <source>
        <dbReference type="Proteomes" id="UP001215087"/>
    </source>
</evidence>
<protein>
    <submittedName>
        <fullName evidence="1">Uncharacterized protein</fullName>
    </submittedName>
</protein>
<evidence type="ECO:0000313" key="1">
    <source>
        <dbReference type="EMBL" id="MDE1472731.1"/>
    </source>
</evidence>
<organism evidence="1 2">
    <name type="scientific">Eubacterium limosum</name>
    <dbReference type="NCBI Taxonomy" id="1736"/>
    <lineage>
        <taxon>Bacteria</taxon>
        <taxon>Bacillati</taxon>
        <taxon>Bacillota</taxon>
        <taxon>Clostridia</taxon>
        <taxon>Eubacteriales</taxon>
        <taxon>Eubacteriaceae</taxon>
        <taxon>Eubacterium</taxon>
    </lineage>
</organism>
<dbReference type="EMBL" id="JAQSVD010000018">
    <property type="protein sequence ID" value="MDE1472731.1"/>
    <property type="molecule type" value="Genomic_DNA"/>
</dbReference>
<name>A0ABT5UY17_EUBLI</name>
<proteinExistence type="predicted"/>
<dbReference type="RefSeq" id="WP_274703036.1">
    <property type="nucleotide sequence ID" value="NZ_JAQSVD010000018.1"/>
</dbReference>
<reference evidence="1 2" key="1">
    <citation type="submission" date="2023-02" db="EMBL/GenBank/DDBJ databases">
        <title>Comparative genome analysis of Eubacterium limosum species.</title>
        <authorList>
            <person name="Bak J.E."/>
        </authorList>
    </citation>
    <scope>NUCLEOTIDE SEQUENCE [LARGE SCALE GENOMIC DNA]</scope>
    <source>
        <strain evidence="1 2">KGMB01548</strain>
    </source>
</reference>
<keyword evidence="2" id="KW-1185">Reference proteome</keyword>